<dbReference type="Proteomes" id="UP001194468">
    <property type="component" value="Unassembled WGS sequence"/>
</dbReference>
<evidence type="ECO:0000313" key="1">
    <source>
        <dbReference type="EMBL" id="KAF8442069.1"/>
    </source>
</evidence>
<gene>
    <name evidence="1" type="ORF">L210DRAFT_394835</name>
</gene>
<accession>A0AAD4BX11</accession>
<protein>
    <submittedName>
        <fullName evidence="1">Uncharacterized protein</fullName>
    </submittedName>
</protein>
<name>A0AAD4BX11_BOLED</name>
<comment type="caution">
    <text evidence="1">The sequence shown here is derived from an EMBL/GenBank/DDBJ whole genome shotgun (WGS) entry which is preliminary data.</text>
</comment>
<proteinExistence type="predicted"/>
<keyword evidence="2" id="KW-1185">Reference proteome</keyword>
<reference evidence="1" key="1">
    <citation type="submission" date="2019-10" db="EMBL/GenBank/DDBJ databases">
        <authorList>
            <consortium name="DOE Joint Genome Institute"/>
            <person name="Kuo A."/>
            <person name="Miyauchi S."/>
            <person name="Kiss E."/>
            <person name="Drula E."/>
            <person name="Kohler A."/>
            <person name="Sanchez-Garcia M."/>
            <person name="Andreopoulos B."/>
            <person name="Barry K.W."/>
            <person name="Bonito G."/>
            <person name="Buee M."/>
            <person name="Carver A."/>
            <person name="Chen C."/>
            <person name="Cichocki N."/>
            <person name="Clum A."/>
            <person name="Culley D."/>
            <person name="Crous P.W."/>
            <person name="Fauchery L."/>
            <person name="Girlanda M."/>
            <person name="Hayes R."/>
            <person name="Keri Z."/>
            <person name="LaButti K."/>
            <person name="Lipzen A."/>
            <person name="Lombard V."/>
            <person name="Magnuson J."/>
            <person name="Maillard F."/>
            <person name="Morin E."/>
            <person name="Murat C."/>
            <person name="Nolan M."/>
            <person name="Ohm R."/>
            <person name="Pangilinan J."/>
            <person name="Pereira M."/>
            <person name="Perotto S."/>
            <person name="Peter M."/>
            <person name="Riley R."/>
            <person name="Sitrit Y."/>
            <person name="Stielow B."/>
            <person name="Szollosi G."/>
            <person name="Zifcakova L."/>
            <person name="Stursova M."/>
            <person name="Spatafora J.W."/>
            <person name="Tedersoo L."/>
            <person name="Vaario L.-M."/>
            <person name="Yamada A."/>
            <person name="Yan M."/>
            <person name="Wang P."/>
            <person name="Xu J."/>
            <person name="Bruns T."/>
            <person name="Baldrian P."/>
            <person name="Vilgalys R."/>
            <person name="Henrissat B."/>
            <person name="Grigoriev I.V."/>
            <person name="Hibbett D."/>
            <person name="Nagy L.G."/>
            <person name="Martin F.M."/>
        </authorList>
    </citation>
    <scope>NUCLEOTIDE SEQUENCE</scope>
    <source>
        <strain evidence="1">BED1</strain>
    </source>
</reference>
<organism evidence="1 2">
    <name type="scientific">Boletus edulis BED1</name>
    <dbReference type="NCBI Taxonomy" id="1328754"/>
    <lineage>
        <taxon>Eukaryota</taxon>
        <taxon>Fungi</taxon>
        <taxon>Dikarya</taxon>
        <taxon>Basidiomycota</taxon>
        <taxon>Agaricomycotina</taxon>
        <taxon>Agaricomycetes</taxon>
        <taxon>Agaricomycetidae</taxon>
        <taxon>Boletales</taxon>
        <taxon>Boletineae</taxon>
        <taxon>Boletaceae</taxon>
        <taxon>Boletoideae</taxon>
        <taxon>Boletus</taxon>
    </lineage>
</organism>
<dbReference type="AlphaFoldDB" id="A0AAD4BX11"/>
<reference evidence="1" key="2">
    <citation type="journal article" date="2020" name="Nat. Commun.">
        <title>Large-scale genome sequencing of mycorrhizal fungi provides insights into the early evolution of symbiotic traits.</title>
        <authorList>
            <person name="Miyauchi S."/>
            <person name="Kiss E."/>
            <person name="Kuo A."/>
            <person name="Drula E."/>
            <person name="Kohler A."/>
            <person name="Sanchez-Garcia M."/>
            <person name="Morin E."/>
            <person name="Andreopoulos B."/>
            <person name="Barry K.W."/>
            <person name="Bonito G."/>
            <person name="Buee M."/>
            <person name="Carver A."/>
            <person name="Chen C."/>
            <person name="Cichocki N."/>
            <person name="Clum A."/>
            <person name="Culley D."/>
            <person name="Crous P.W."/>
            <person name="Fauchery L."/>
            <person name="Girlanda M."/>
            <person name="Hayes R.D."/>
            <person name="Keri Z."/>
            <person name="LaButti K."/>
            <person name="Lipzen A."/>
            <person name="Lombard V."/>
            <person name="Magnuson J."/>
            <person name="Maillard F."/>
            <person name="Murat C."/>
            <person name="Nolan M."/>
            <person name="Ohm R.A."/>
            <person name="Pangilinan J."/>
            <person name="Pereira M.F."/>
            <person name="Perotto S."/>
            <person name="Peter M."/>
            <person name="Pfister S."/>
            <person name="Riley R."/>
            <person name="Sitrit Y."/>
            <person name="Stielow J.B."/>
            <person name="Szollosi G."/>
            <person name="Zifcakova L."/>
            <person name="Stursova M."/>
            <person name="Spatafora J.W."/>
            <person name="Tedersoo L."/>
            <person name="Vaario L.M."/>
            <person name="Yamada A."/>
            <person name="Yan M."/>
            <person name="Wang P."/>
            <person name="Xu J."/>
            <person name="Bruns T."/>
            <person name="Baldrian P."/>
            <person name="Vilgalys R."/>
            <person name="Dunand C."/>
            <person name="Henrissat B."/>
            <person name="Grigoriev I.V."/>
            <person name="Hibbett D."/>
            <person name="Nagy L.G."/>
            <person name="Martin F.M."/>
        </authorList>
    </citation>
    <scope>NUCLEOTIDE SEQUENCE</scope>
    <source>
        <strain evidence="1">BED1</strain>
    </source>
</reference>
<sequence length="92" mass="10743">MHGRQNDYLTRMSSSCVINITSLQPQLLPSLLPHTITASYRCSNMMTINFYITSPYIFKREYIWSKPWTWVSTLFILVDTNIPNTLSWHVAS</sequence>
<evidence type="ECO:0000313" key="2">
    <source>
        <dbReference type="Proteomes" id="UP001194468"/>
    </source>
</evidence>
<dbReference type="EMBL" id="WHUW01000009">
    <property type="protein sequence ID" value="KAF8442069.1"/>
    <property type="molecule type" value="Genomic_DNA"/>
</dbReference>